<dbReference type="Pfam" id="PF01081">
    <property type="entry name" value="Aldolase"/>
    <property type="match status" value="1"/>
</dbReference>
<dbReference type="GO" id="GO:0016829">
    <property type="term" value="F:lyase activity"/>
    <property type="evidence" value="ECO:0007669"/>
    <property type="project" value="UniProtKB-KW"/>
</dbReference>
<evidence type="ECO:0000256" key="4">
    <source>
        <dbReference type="ARBA" id="ARBA00023239"/>
    </source>
</evidence>
<evidence type="ECO:0000256" key="1">
    <source>
        <dbReference type="ARBA" id="ARBA00004761"/>
    </source>
</evidence>
<reference evidence="6" key="1">
    <citation type="journal article" date="2014" name="Front. Microbiol.">
        <title>High frequency of phylogenetically diverse reductive dehalogenase-homologous genes in deep subseafloor sedimentary metagenomes.</title>
        <authorList>
            <person name="Kawai M."/>
            <person name="Futagami T."/>
            <person name="Toyoda A."/>
            <person name="Takaki Y."/>
            <person name="Nishi S."/>
            <person name="Hori S."/>
            <person name="Arai W."/>
            <person name="Tsubouchi T."/>
            <person name="Morono Y."/>
            <person name="Uchiyama I."/>
            <person name="Ito T."/>
            <person name="Fujiyama A."/>
            <person name="Inagaki F."/>
            <person name="Takami H."/>
        </authorList>
    </citation>
    <scope>NUCLEOTIDE SEQUENCE</scope>
    <source>
        <strain evidence="6">Expedition CK06-06</strain>
    </source>
</reference>
<evidence type="ECO:0000256" key="2">
    <source>
        <dbReference type="ARBA" id="ARBA00006906"/>
    </source>
</evidence>
<protein>
    <recommendedName>
        <fullName evidence="7">2-dehydro-3-deoxyphosphogluconate aldolase/4-hydroxy-2-oxoglutarate aldolase</fullName>
    </recommendedName>
</protein>
<dbReference type="SUPFAM" id="SSF51569">
    <property type="entry name" value="Aldolase"/>
    <property type="match status" value="1"/>
</dbReference>
<comment type="pathway">
    <text evidence="1">Carbohydrate acid metabolism.</text>
</comment>
<gene>
    <name evidence="6" type="ORF">S01H1_16483</name>
</gene>
<dbReference type="InterPro" id="IPR000887">
    <property type="entry name" value="Aldlse_KDPG_KHG"/>
</dbReference>
<evidence type="ECO:0000256" key="5">
    <source>
        <dbReference type="ARBA" id="ARBA00023277"/>
    </source>
</evidence>
<dbReference type="Gene3D" id="3.20.20.70">
    <property type="entry name" value="Aldolase class I"/>
    <property type="match status" value="1"/>
</dbReference>
<keyword evidence="4" id="KW-0456">Lyase</keyword>
<dbReference type="AlphaFoldDB" id="X0T207"/>
<feature type="non-terminal residue" evidence="6">
    <location>
        <position position="1"/>
    </location>
</feature>
<sequence length="136" mass="13933">AHDAGAAFAVAPGFNPAVVAEAAKVGLPFSPGVMTPSDVDAALDVGLEILKFFPAEAAGGIKLLKALAGPYKHTGVKFIPTGGINADNFTDYLASEVVLAVGGSWVAARQDVADGNWEAVKANCRQIRDALAGEKR</sequence>
<evidence type="ECO:0008006" key="7">
    <source>
        <dbReference type="Google" id="ProtNLM"/>
    </source>
</evidence>
<dbReference type="PROSITE" id="PS00160">
    <property type="entry name" value="ALDOLASE_KDPG_KHG_2"/>
    <property type="match status" value="1"/>
</dbReference>
<comment type="caution">
    <text evidence="6">The sequence shown here is derived from an EMBL/GenBank/DDBJ whole genome shotgun (WGS) entry which is preliminary data.</text>
</comment>
<proteinExistence type="inferred from homology"/>
<accession>X0T207</accession>
<dbReference type="InterPro" id="IPR013785">
    <property type="entry name" value="Aldolase_TIM"/>
</dbReference>
<dbReference type="PANTHER" id="PTHR30246:SF1">
    <property type="entry name" value="2-DEHYDRO-3-DEOXY-6-PHOSPHOGALACTONATE ALDOLASE-RELATED"/>
    <property type="match status" value="1"/>
</dbReference>
<organism evidence="6">
    <name type="scientific">marine sediment metagenome</name>
    <dbReference type="NCBI Taxonomy" id="412755"/>
    <lineage>
        <taxon>unclassified sequences</taxon>
        <taxon>metagenomes</taxon>
        <taxon>ecological metagenomes</taxon>
    </lineage>
</organism>
<comment type="similarity">
    <text evidence="2">Belongs to the KHG/KDPG aldolase family.</text>
</comment>
<dbReference type="CDD" id="cd00452">
    <property type="entry name" value="KDPG_aldolase"/>
    <property type="match status" value="1"/>
</dbReference>
<dbReference type="PANTHER" id="PTHR30246">
    <property type="entry name" value="2-KETO-3-DEOXY-6-PHOSPHOGLUCONATE ALDOLASE"/>
    <property type="match status" value="1"/>
</dbReference>
<dbReference type="EMBL" id="BARS01008674">
    <property type="protein sequence ID" value="GAF82212.1"/>
    <property type="molecule type" value="Genomic_DNA"/>
</dbReference>
<name>X0T207_9ZZZZ</name>
<dbReference type="InterPro" id="IPR031338">
    <property type="entry name" value="KDPG/KHG_AS_2"/>
</dbReference>
<evidence type="ECO:0000256" key="3">
    <source>
        <dbReference type="ARBA" id="ARBA00011233"/>
    </source>
</evidence>
<keyword evidence="5" id="KW-0119">Carbohydrate metabolism</keyword>
<evidence type="ECO:0000313" key="6">
    <source>
        <dbReference type="EMBL" id="GAF82212.1"/>
    </source>
</evidence>
<comment type="subunit">
    <text evidence="3">Homotrimer.</text>
</comment>